<dbReference type="Gene3D" id="2.160.20.10">
    <property type="entry name" value="Single-stranded right-handed beta-helix, Pectin lyase-like"/>
    <property type="match status" value="2"/>
</dbReference>
<evidence type="ECO:0000256" key="5">
    <source>
        <dbReference type="ARBA" id="ARBA00022801"/>
    </source>
</evidence>
<reference evidence="12" key="1">
    <citation type="journal article" date="2018" name="Nat. Plants">
        <title>Whole-genome landscape of Medicago truncatula symbiotic genes.</title>
        <authorList>
            <person name="Pecrix Y."/>
            <person name="Staton S.E."/>
            <person name="Sallet E."/>
            <person name="Lelandais-Briere C."/>
            <person name="Moreau S."/>
            <person name="Carrere S."/>
            <person name="Blein T."/>
            <person name="Jardinaud M.F."/>
            <person name="Latrasse D."/>
            <person name="Zouine M."/>
            <person name="Zahm M."/>
            <person name="Kreplak J."/>
            <person name="Mayjonade B."/>
            <person name="Satge C."/>
            <person name="Perez M."/>
            <person name="Cauet S."/>
            <person name="Marande W."/>
            <person name="Chantry-Darmon C."/>
            <person name="Lopez-Roques C."/>
            <person name="Bouchez O."/>
            <person name="Berard A."/>
            <person name="Debelle F."/>
            <person name="Munos S."/>
            <person name="Bendahmane A."/>
            <person name="Berges H."/>
            <person name="Niebel A."/>
            <person name="Buitink J."/>
            <person name="Frugier F."/>
            <person name="Benhamed M."/>
            <person name="Crespi M."/>
            <person name="Gouzy J."/>
            <person name="Gamas P."/>
        </authorList>
    </citation>
    <scope>NUCLEOTIDE SEQUENCE [LARGE SCALE GENOMIC DNA]</scope>
    <source>
        <strain evidence="12">cv. Jemalong A17</strain>
    </source>
</reference>
<keyword evidence="4" id="KW-0964">Secreted</keyword>
<evidence type="ECO:0000256" key="7">
    <source>
        <dbReference type="ARBA" id="ARBA00023316"/>
    </source>
</evidence>
<protein>
    <submittedName>
        <fullName evidence="11">Putative polygalacturonase</fullName>
        <ecNumber evidence="11">3.2.1.15</ecNumber>
    </submittedName>
</protein>
<dbReference type="AlphaFoldDB" id="A0A396H9J0"/>
<keyword evidence="10" id="KW-0732">Signal</keyword>
<keyword evidence="6 9" id="KW-0326">Glycosidase</keyword>
<gene>
    <name evidence="11" type="ORF">MtrunA17_Chr7g0257701</name>
</gene>
<dbReference type="PANTHER" id="PTHR31375">
    <property type="match status" value="1"/>
</dbReference>
<sequence>MALLRHFLLSSTIVIISFAACSSYFQEFPLITTYVDDDDDDDGTLSSKNLIKQNTCGLSSSLQIFNVSDYGAKGDGKTDDTQVYIIHSSFIETKNIFNSNHNILICSHAGYIINIQAFEKAWEAVCSSGGGEAVFVAPQDNIYLLKPIRFSGPCKSKISFQISGVLIASNNPSDYSKDPGHWLVFAKVQQLVVNGGGTLDGKGTIWWENSCKRNKNKALTFANCEDLIVENLKIRNAQQIHISFQDSVNVTASGLIVASPEDSPNTDGIHVTNTQNIKISSSIAAAGDDCISIVDGSRNVEATNITCGPGHGISIGSLGAGKSKDIVSGVMVNGAKISGTTNGVRIKTWPGGSGIASNITFQNIEMDNVTNPIIIDQNYCDKKKMSCKQMVNYFSQLLLYTLQVH</sequence>
<feature type="active site" evidence="8">
    <location>
        <position position="311"/>
    </location>
</feature>
<comment type="caution">
    <text evidence="11">The sequence shown here is derived from an EMBL/GenBank/DDBJ whole genome shotgun (WGS) entry which is preliminary data.</text>
</comment>
<proteinExistence type="inferred from homology"/>
<feature type="chain" id="PRO_5017455944" evidence="10">
    <location>
        <begin position="20"/>
        <end position="405"/>
    </location>
</feature>
<dbReference type="Pfam" id="PF00295">
    <property type="entry name" value="Glyco_hydro_28"/>
    <property type="match status" value="1"/>
</dbReference>
<keyword evidence="7" id="KW-0961">Cell wall biogenesis/degradation</keyword>
<dbReference type="SUPFAM" id="SSF51126">
    <property type="entry name" value="Pectin lyase-like"/>
    <property type="match status" value="2"/>
</dbReference>
<dbReference type="GO" id="GO:0004650">
    <property type="term" value="F:polygalacturonase activity"/>
    <property type="evidence" value="ECO:0007669"/>
    <property type="project" value="UniProtKB-EC"/>
</dbReference>
<dbReference type="Gramene" id="rna42524">
    <property type="protein sequence ID" value="RHN47875.1"/>
    <property type="gene ID" value="gene42524"/>
</dbReference>
<dbReference type="SMART" id="SM00710">
    <property type="entry name" value="PbH1"/>
    <property type="match status" value="4"/>
</dbReference>
<dbReference type="PROSITE" id="PS51257">
    <property type="entry name" value="PROKAR_LIPOPROTEIN"/>
    <property type="match status" value="1"/>
</dbReference>
<dbReference type="EMBL" id="PSQE01000007">
    <property type="protein sequence ID" value="RHN47875.1"/>
    <property type="molecule type" value="Genomic_DNA"/>
</dbReference>
<accession>A0A396H9J0</accession>
<evidence type="ECO:0000256" key="6">
    <source>
        <dbReference type="ARBA" id="ARBA00023295"/>
    </source>
</evidence>
<comment type="similarity">
    <text evidence="2 9">Belongs to the glycosyl hydrolase 28 family.</text>
</comment>
<evidence type="ECO:0000256" key="10">
    <source>
        <dbReference type="SAM" id="SignalP"/>
    </source>
</evidence>
<dbReference type="EC" id="3.2.1.15" evidence="11"/>
<evidence type="ECO:0000256" key="2">
    <source>
        <dbReference type="ARBA" id="ARBA00008834"/>
    </source>
</evidence>
<evidence type="ECO:0000256" key="9">
    <source>
        <dbReference type="RuleBase" id="RU361169"/>
    </source>
</evidence>
<dbReference type="InterPro" id="IPR011050">
    <property type="entry name" value="Pectin_lyase_fold/virulence"/>
</dbReference>
<dbReference type="InterPro" id="IPR006626">
    <property type="entry name" value="PbH1"/>
</dbReference>
<comment type="subcellular location">
    <subcellularLocation>
        <location evidence="1">Secreted</location>
        <location evidence="1">Cell wall</location>
    </subcellularLocation>
</comment>
<dbReference type="InterPro" id="IPR012334">
    <property type="entry name" value="Pectin_lyas_fold"/>
</dbReference>
<organism evidence="11 12">
    <name type="scientific">Medicago truncatula</name>
    <name type="common">Barrel medic</name>
    <name type="synonym">Medicago tribuloides</name>
    <dbReference type="NCBI Taxonomy" id="3880"/>
    <lineage>
        <taxon>Eukaryota</taxon>
        <taxon>Viridiplantae</taxon>
        <taxon>Streptophyta</taxon>
        <taxon>Embryophyta</taxon>
        <taxon>Tracheophyta</taxon>
        <taxon>Spermatophyta</taxon>
        <taxon>Magnoliopsida</taxon>
        <taxon>eudicotyledons</taxon>
        <taxon>Gunneridae</taxon>
        <taxon>Pentapetalae</taxon>
        <taxon>rosids</taxon>
        <taxon>fabids</taxon>
        <taxon>Fabales</taxon>
        <taxon>Fabaceae</taxon>
        <taxon>Papilionoideae</taxon>
        <taxon>50 kb inversion clade</taxon>
        <taxon>NPAAA clade</taxon>
        <taxon>Hologalegina</taxon>
        <taxon>IRL clade</taxon>
        <taxon>Trifolieae</taxon>
        <taxon>Medicago</taxon>
    </lineage>
</organism>
<keyword evidence="3" id="KW-0134">Cell wall</keyword>
<dbReference type="InterPro" id="IPR000743">
    <property type="entry name" value="Glyco_hydro_28"/>
</dbReference>
<feature type="signal peptide" evidence="10">
    <location>
        <begin position="1"/>
        <end position="19"/>
    </location>
</feature>
<dbReference type="GO" id="GO:0005975">
    <property type="term" value="P:carbohydrate metabolic process"/>
    <property type="evidence" value="ECO:0007669"/>
    <property type="project" value="InterPro"/>
</dbReference>
<evidence type="ECO:0000313" key="12">
    <source>
        <dbReference type="Proteomes" id="UP000265566"/>
    </source>
</evidence>
<name>A0A396H9J0_MEDTR</name>
<evidence type="ECO:0000256" key="1">
    <source>
        <dbReference type="ARBA" id="ARBA00004191"/>
    </source>
</evidence>
<dbReference type="Proteomes" id="UP000265566">
    <property type="component" value="Chromosome 7"/>
</dbReference>
<dbReference type="GO" id="GO:0071555">
    <property type="term" value="P:cell wall organization"/>
    <property type="evidence" value="ECO:0007669"/>
    <property type="project" value="UniProtKB-KW"/>
</dbReference>
<evidence type="ECO:0000256" key="3">
    <source>
        <dbReference type="ARBA" id="ARBA00022512"/>
    </source>
</evidence>
<evidence type="ECO:0000313" key="11">
    <source>
        <dbReference type="EMBL" id="RHN47875.1"/>
    </source>
</evidence>
<keyword evidence="5 9" id="KW-0378">Hydrolase</keyword>
<evidence type="ECO:0000256" key="8">
    <source>
        <dbReference type="PROSITE-ProRule" id="PRU10052"/>
    </source>
</evidence>
<evidence type="ECO:0000256" key="4">
    <source>
        <dbReference type="ARBA" id="ARBA00022525"/>
    </source>
</evidence>
<dbReference type="PROSITE" id="PS00502">
    <property type="entry name" value="POLYGALACTURONASE"/>
    <property type="match status" value="1"/>
</dbReference>